<dbReference type="Pfam" id="PF00873">
    <property type="entry name" value="ACR_tran"/>
    <property type="match status" value="1"/>
</dbReference>
<dbReference type="SUPFAM" id="SSF82714">
    <property type="entry name" value="Multidrug efflux transporter AcrB TolC docking domain, DN and DC subdomains"/>
    <property type="match status" value="1"/>
</dbReference>
<dbReference type="GO" id="GO:0042910">
    <property type="term" value="F:xenobiotic transmembrane transporter activity"/>
    <property type="evidence" value="ECO:0007669"/>
    <property type="project" value="TreeGrafter"/>
</dbReference>
<dbReference type="Gene3D" id="3.30.2090.10">
    <property type="entry name" value="Multidrug efflux transporter AcrB TolC docking domain, DN and DC subdomains"/>
    <property type="match status" value="1"/>
</dbReference>
<dbReference type="AlphaFoldDB" id="T1AUX0"/>
<dbReference type="Gene3D" id="1.20.1640.10">
    <property type="entry name" value="Multidrug efflux transporter AcrB transmembrane domain"/>
    <property type="match status" value="1"/>
</dbReference>
<dbReference type="InterPro" id="IPR027463">
    <property type="entry name" value="AcrB_DN_DC_subdom"/>
</dbReference>
<evidence type="ECO:0000313" key="1">
    <source>
        <dbReference type="EMBL" id="EQD45855.1"/>
    </source>
</evidence>
<dbReference type="PANTHER" id="PTHR32063:SF4">
    <property type="entry name" value="SLR6043 PROTEIN"/>
    <property type="match status" value="1"/>
</dbReference>
<feature type="non-terminal residue" evidence="1">
    <location>
        <position position="1"/>
    </location>
</feature>
<dbReference type="PANTHER" id="PTHR32063">
    <property type="match status" value="1"/>
</dbReference>
<feature type="non-terminal residue" evidence="1">
    <location>
        <position position="186"/>
    </location>
</feature>
<name>T1AUX0_9ZZZZ</name>
<accession>T1AUX0</accession>
<reference evidence="1" key="1">
    <citation type="submission" date="2013-08" db="EMBL/GenBank/DDBJ databases">
        <authorList>
            <person name="Mendez C."/>
            <person name="Richter M."/>
            <person name="Ferrer M."/>
            <person name="Sanchez J."/>
        </authorList>
    </citation>
    <scope>NUCLEOTIDE SEQUENCE</scope>
</reference>
<dbReference type="InterPro" id="IPR001036">
    <property type="entry name" value="Acrflvin-R"/>
</dbReference>
<gene>
    <name evidence="1" type="ORF">B2A_09112</name>
</gene>
<organism evidence="1">
    <name type="scientific">mine drainage metagenome</name>
    <dbReference type="NCBI Taxonomy" id="410659"/>
    <lineage>
        <taxon>unclassified sequences</taxon>
        <taxon>metagenomes</taxon>
        <taxon>ecological metagenomes</taxon>
    </lineage>
</organism>
<dbReference type="GO" id="GO:0005886">
    <property type="term" value="C:plasma membrane"/>
    <property type="evidence" value="ECO:0007669"/>
    <property type="project" value="TreeGrafter"/>
</dbReference>
<dbReference type="EMBL" id="AUZZ01006579">
    <property type="protein sequence ID" value="EQD45855.1"/>
    <property type="molecule type" value="Genomic_DNA"/>
</dbReference>
<sequence length="186" mass="19321">EIARWTIRPALLAVPGVSKVVIFGARPKQLQVQFDPGRLIALHTGLNQLTTAAAAASAVRGAGVIDTPNQQLFLMSHGQATTPAALAGSLFLRRDHRSVTLGEVARVVEGSPPPIGSARVGTKPGLVLVVGSQYGANTLAVTRGLDHALAALAPLMKRDGIIVQPNGLRPASFIDAALHDVRNSLG</sequence>
<reference evidence="1" key="2">
    <citation type="journal article" date="2014" name="ISME J.">
        <title>Microbial stratification in low pH oxic and suboxic macroscopic growths along an acid mine drainage.</title>
        <authorList>
            <person name="Mendez-Garcia C."/>
            <person name="Mesa V."/>
            <person name="Sprenger R.R."/>
            <person name="Richter M."/>
            <person name="Diez M.S."/>
            <person name="Solano J."/>
            <person name="Bargiela R."/>
            <person name="Golyshina O.V."/>
            <person name="Manteca A."/>
            <person name="Ramos J.L."/>
            <person name="Gallego J.R."/>
            <person name="Llorente I."/>
            <person name="Martins Dos Santos V.A."/>
            <person name="Jensen O.N."/>
            <person name="Pelaez A.I."/>
            <person name="Sanchez J."/>
            <person name="Ferrer M."/>
        </authorList>
    </citation>
    <scope>NUCLEOTIDE SEQUENCE</scope>
</reference>
<dbReference type="Gene3D" id="3.30.70.1320">
    <property type="entry name" value="Multidrug efflux transporter AcrB pore domain like"/>
    <property type="match status" value="1"/>
</dbReference>
<protein>
    <submittedName>
        <fullName evidence="1">Heavy metal efflux pump CzcA</fullName>
    </submittedName>
</protein>
<dbReference type="SUPFAM" id="SSF82693">
    <property type="entry name" value="Multidrug efflux transporter AcrB pore domain, PN1, PN2, PC1 and PC2 subdomains"/>
    <property type="match status" value="1"/>
</dbReference>
<proteinExistence type="predicted"/>
<comment type="caution">
    <text evidence="1">The sequence shown here is derived from an EMBL/GenBank/DDBJ whole genome shotgun (WGS) entry which is preliminary data.</text>
</comment>